<dbReference type="RefSeq" id="WP_304375016.1">
    <property type="nucleotide sequence ID" value="NZ_JAUOZU010000003.1"/>
</dbReference>
<dbReference type="PRINTS" id="PR01438">
    <property type="entry name" value="UNVRSLSTRESS"/>
</dbReference>
<dbReference type="Gene3D" id="3.40.50.12370">
    <property type="match status" value="1"/>
</dbReference>
<name>A0ABT8YHH1_9HYPH</name>
<dbReference type="EMBL" id="JAUOZU010000003">
    <property type="protein sequence ID" value="MDO6963125.1"/>
    <property type="molecule type" value="Genomic_DNA"/>
</dbReference>
<accession>A0ABT8YHH1</accession>
<dbReference type="PANTHER" id="PTHR46268:SF15">
    <property type="entry name" value="UNIVERSAL STRESS PROTEIN HP_0031"/>
    <property type="match status" value="1"/>
</dbReference>
<feature type="domain" description="UspA" evidence="2">
    <location>
        <begin position="151"/>
        <end position="275"/>
    </location>
</feature>
<sequence length="276" mass="29352">MTIKTIGAVLSDVGTAKAVLDTAFSLASAHEAHVIGLYAEVVDPPPVVSPFDLPDSTVISALYEAAATKRKEIEALFGDVGNRAGGSNEWRSFRGSSGIAVQGLVESARCVDLIVASQPAEGAVGGFDDVLFEGARPVLFIPWIERSFKPFKRILVAWDGSREASRAVFDSIGLLAKAEEVEIFSVDSKDTRLQSAATAGSEIAAVLSRHGLKVNVRSEESAGLPTSAVIENRCSDFSADLLVMGAYSHSRLRERIFGGVTQVLLQSMTVPVLMSR</sequence>
<reference evidence="3" key="1">
    <citation type="journal article" date="2015" name="Int. J. Syst. Evol. Microbiol.">
        <title>Rhizobium alvei sp. nov., isolated from a freshwater river.</title>
        <authorList>
            <person name="Sheu S.Y."/>
            <person name="Huang H.W."/>
            <person name="Young C.C."/>
            <person name="Chen W.M."/>
        </authorList>
    </citation>
    <scope>NUCLEOTIDE SEQUENCE</scope>
    <source>
        <strain evidence="3">TNR-22</strain>
    </source>
</reference>
<evidence type="ECO:0000259" key="2">
    <source>
        <dbReference type="Pfam" id="PF00582"/>
    </source>
</evidence>
<dbReference type="InterPro" id="IPR006015">
    <property type="entry name" value="Universal_stress_UspA"/>
</dbReference>
<evidence type="ECO:0000256" key="1">
    <source>
        <dbReference type="ARBA" id="ARBA00008791"/>
    </source>
</evidence>
<dbReference type="SUPFAM" id="SSF52402">
    <property type="entry name" value="Adenine nucleotide alpha hydrolases-like"/>
    <property type="match status" value="2"/>
</dbReference>
<evidence type="ECO:0000313" key="3">
    <source>
        <dbReference type="EMBL" id="MDO6963125.1"/>
    </source>
</evidence>
<dbReference type="CDD" id="cd00293">
    <property type="entry name" value="USP-like"/>
    <property type="match status" value="1"/>
</dbReference>
<dbReference type="PANTHER" id="PTHR46268">
    <property type="entry name" value="STRESS RESPONSE PROTEIN NHAX"/>
    <property type="match status" value="1"/>
</dbReference>
<dbReference type="Pfam" id="PF00582">
    <property type="entry name" value="Usp"/>
    <property type="match status" value="1"/>
</dbReference>
<gene>
    <name evidence="3" type="ORF">Q4481_04095</name>
</gene>
<dbReference type="Proteomes" id="UP001174932">
    <property type="component" value="Unassembled WGS sequence"/>
</dbReference>
<organism evidence="3 4">
    <name type="scientific">Rhizobium alvei</name>
    <dbReference type="NCBI Taxonomy" id="1132659"/>
    <lineage>
        <taxon>Bacteria</taxon>
        <taxon>Pseudomonadati</taxon>
        <taxon>Pseudomonadota</taxon>
        <taxon>Alphaproteobacteria</taxon>
        <taxon>Hyphomicrobiales</taxon>
        <taxon>Rhizobiaceae</taxon>
        <taxon>Rhizobium/Agrobacterium group</taxon>
        <taxon>Rhizobium</taxon>
    </lineage>
</organism>
<proteinExistence type="inferred from homology"/>
<comment type="similarity">
    <text evidence="1">Belongs to the universal stress protein A family.</text>
</comment>
<evidence type="ECO:0000313" key="4">
    <source>
        <dbReference type="Proteomes" id="UP001174932"/>
    </source>
</evidence>
<protein>
    <submittedName>
        <fullName evidence="3">Universal stress protein</fullName>
    </submittedName>
</protein>
<reference evidence="3" key="2">
    <citation type="submission" date="2023-07" db="EMBL/GenBank/DDBJ databases">
        <authorList>
            <person name="Shen H."/>
        </authorList>
    </citation>
    <scope>NUCLEOTIDE SEQUENCE</scope>
    <source>
        <strain evidence="3">TNR-22</strain>
    </source>
</reference>
<comment type="caution">
    <text evidence="3">The sequence shown here is derived from an EMBL/GenBank/DDBJ whole genome shotgun (WGS) entry which is preliminary data.</text>
</comment>
<dbReference type="InterPro" id="IPR006016">
    <property type="entry name" value="UspA"/>
</dbReference>
<keyword evidence="4" id="KW-1185">Reference proteome</keyword>